<keyword evidence="2" id="KW-1185">Reference proteome</keyword>
<name>A0A835S4T9_VANPL</name>
<sequence length="141" mass="14918">MTPVVDEAVGWKTWTSRPKQSAQGCNEATEIAASVHHGEDGHRWRTDGESHEVFGIVGGDGGVDGGRGDATEAVAAGECYAGVGREAVDEVGRIVGEERSAVDELNRKGGGGGMTPDEEEEYEMRRLANIAENGEGSTFPW</sequence>
<dbReference type="AlphaFoldDB" id="A0A835S4T9"/>
<accession>A0A835S4T9</accession>
<reference evidence="1 2" key="1">
    <citation type="journal article" date="2020" name="Nat. Food">
        <title>A phased Vanilla planifolia genome enables genetic improvement of flavour and production.</title>
        <authorList>
            <person name="Hasing T."/>
            <person name="Tang H."/>
            <person name="Brym M."/>
            <person name="Khazi F."/>
            <person name="Huang T."/>
            <person name="Chambers A.H."/>
        </authorList>
    </citation>
    <scope>NUCLEOTIDE SEQUENCE [LARGE SCALE GENOMIC DNA]</scope>
    <source>
        <tissue evidence="1">Leaf</tissue>
    </source>
</reference>
<comment type="caution">
    <text evidence="1">The sequence shown here is derived from an EMBL/GenBank/DDBJ whole genome shotgun (WGS) entry which is preliminary data.</text>
</comment>
<evidence type="ECO:0000313" key="1">
    <source>
        <dbReference type="EMBL" id="KAG0497418.1"/>
    </source>
</evidence>
<dbReference type="Proteomes" id="UP000636800">
    <property type="component" value="Chromosome 1"/>
</dbReference>
<gene>
    <name evidence="1" type="ORF">HPP92_002109</name>
</gene>
<dbReference type="OrthoDB" id="1694274at2759"/>
<organism evidence="1 2">
    <name type="scientific">Vanilla planifolia</name>
    <name type="common">Vanilla</name>
    <dbReference type="NCBI Taxonomy" id="51239"/>
    <lineage>
        <taxon>Eukaryota</taxon>
        <taxon>Viridiplantae</taxon>
        <taxon>Streptophyta</taxon>
        <taxon>Embryophyta</taxon>
        <taxon>Tracheophyta</taxon>
        <taxon>Spermatophyta</taxon>
        <taxon>Magnoliopsida</taxon>
        <taxon>Liliopsida</taxon>
        <taxon>Asparagales</taxon>
        <taxon>Orchidaceae</taxon>
        <taxon>Vanilloideae</taxon>
        <taxon>Vanilleae</taxon>
        <taxon>Vanilla</taxon>
    </lineage>
</organism>
<protein>
    <submittedName>
        <fullName evidence="1">Uncharacterized protein</fullName>
    </submittedName>
</protein>
<proteinExistence type="predicted"/>
<evidence type="ECO:0000313" key="2">
    <source>
        <dbReference type="Proteomes" id="UP000636800"/>
    </source>
</evidence>
<dbReference type="EMBL" id="JADCNL010000001">
    <property type="protein sequence ID" value="KAG0497418.1"/>
    <property type="molecule type" value="Genomic_DNA"/>
</dbReference>